<dbReference type="EMBL" id="PKMF04000080">
    <property type="protein sequence ID" value="KAK7852085.1"/>
    <property type="molecule type" value="Genomic_DNA"/>
</dbReference>
<dbReference type="Gene3D" id="3.80.10.10">
    <property type="entry name" value="Ribonuclease Inhibitor"/>
    <property type="match status" value="2"/>
</dbReference>
<evidence type="ECO:0000259" key="7">
    <source>
        <dbReference type="Pfam" id="PF23247"/>
    </source>
</evidence>
<dbReference type="Proteomes" id="UP000237347">
    <property type="component" value="Unassembled WGS sequence"/>
</dbReference>
<dbReference type="SUPFAM" id="SSF52058">
    <property type="entry name" value="L domain-like"/>
    <property type="match status" value="1"/>
</dbReference>
<dbReference type="Pfam" id="PF23247">
    <property type="entry name" value="LRR_RPS2"/>
    <property type="match status" value="2"/>
</dbReference>
<dbReference type="SUPFAM" id="SSF52540">
    <property type="entry name" value="P-loop containing nucleoside triphosphate hydrolases"/>
    <property type="match status" value="1"/>
</dbReference>
<evidence type="ECO:0000313" key="9">
    <source>
        <dbReference type="Proteomes" id="UP000237347"/>
    </source>
</evidence>
<feature type="domain" description="NB-ARC" evidence="6">
    <location>
        <begin position="164"/>
        <end position="323"/>
    </location>
</feature>
<dbReference type="FunFam" id="3.40.50.300:FF:001091">
    <property type="entry name" value="Probable disease resistance protein At1g61300"/>
    <property type="match status" value="1"/>
</dbReference>
<dbReference type="Pfam" id="PF00931">
    <property type="entry name" value="NB-ARC"/>
    <property type="match status" value="1"/>
</dbReference>
<dbReference type="PANTHER" id="PTHR33463:SF203">
    <property type="entry name" value="AAA+ ATPASE DOMAIN-CONTAINING PROTEIN"/>
    <property type="match status" value="1"/>
</dbReference>
<keyword evidence="3" id="KW-0611">Plant defense</keyword>
<feature type="coiled-coil region" evidence="5">
    <location>
        <begin position="27"/>
        <end position="61"/>
    </location>
</feature>
<dbReference type="GO" id="GO:0043531">
    <property type="term" value="F:ADP binding"/>
    <property type="evidence" value="ECO:0007669"/>
    <property type="project" value="InterPro"/>
</dbReference>
<name>A0AAW0LLR6_QUESU</name>
<keyword evidence="5" id="KW-0175">Coiled coil</keyword>
<dbReference type="Gene3D" id="1.10.8.430">
    <property type="entry name" value="Helical domain of apoptotic protease-activating factors"/>
    <property type="match status" value="1"/>
</dbReference>
<keyword evidence="9" id="KW-1185">Reference proteome</keyword>
<evidence type="ECO:0000256" key="4">
    <source>
        <dbReference type="ARBA" id="ARBA00022840"/>
    </source>
</evidence>
<comment type="similarity">
    <text evidence="1">Belongs to the disease resistance NB-LRR family.</text>
</comment>
<feature type="domain" description="Disease resistance protein At4g27190-like leucine-rich repeats" evidence="7">
    <location>
        <begin position="692"/>
        <end position="792"/>
    </location>
</feature>
<evidence type="ECO:0000256" key="3">
    <source>
        <dbReference type="ARBA" id="ARBA00022821"/>
    </source>
</evidence>
<dbReference type="GO" id="GO:0005524">
    <property type="term" value="F:ATP binding"/>
    <property type="evidence" value="ECO:0007669"/>
    <property type="project" value="UniProtKB-KW"/>
</dbReference>
<feature type="domain" description="Disease resistance protein At4g27190-like leucine-rich repeats" evidence="7">
    <location>
        <begin position="812"/>
        <end position="963"/>
    </location>
</feature>
<dbReference type="GO" id="GO:0006952">
    <property type="term" value="P:defense response"/>
    <property type="evidence" value="ECO:0007669"/>
    <property type="project" value="UniProtKB-KW"/>
</dbReference>
<evidence type="ECO:0000256" key="2">
    <source>
        <dbReference type="ARBA" id="ARBA00022741"/>
    </source>
</evidence>
<dbReference type="AlphaFoldDB" id="A0AAW0LLR6"/>
<evidence type="ECO:0000256" key="1">
    <source>
        <dbReference type="ARBA" id="ARBA00008894"/>
    </source>
</evidence>
<dbReference type="InterPro" id="IPR042197">
    <property type="entry name" value="Apaf_helical"/>
</dbReference>
<dbReference type="SUPFAM" id="SSF52047">
    <property type="entry name" value="RNI-like"/>
    <property type="match status" value="1"/>
</dbReference>
<accession>A0AAW0LLR6</accession>
<organism evidence="8 9">
    <name type="scientific">Quercus suber</name>
    <name type="common">Cork oak</name>
    <dbReference type="NCBI Taxonomy" id="58331"/>
    <lineage>
        <taxon>Eukaryota</taxon>
        <taxon>Viridiplantae</taxon>
        <taxon>Streptophyta</taxon>
        <taxon>Embryophyta</taxon>
        <taxon>Tracheophyta</taxon>
        <taxon>Spermatophyta</taxon>
        <taxon>Magnoliopsida</taxon>
        <taxon>eudicotyledons</taxon>
        <taxon>Gunneridae</taxon>
        <taxon>Pentapetalae</taxon>
        <taxon>rosids</taxon>
        <taxon>fabids</taxon>
        <taxon>Fagales</taxon>
        <taxon>Fagaceae</taxon>
        <taxon>Quercus</taxon>
    </lineage>
</organism>
<keyword evidence="2" id="KW-0547">Nucleotide-binding</keyword>
<dbReference type="PRINTS" id="PR00364">
    <property type="entry name" value="DISEASERSIST"/>
</dbReference>
<evidence type="ECO:0000256" key="5">
    <source>
        <dbReference type="SAM" id="Coils"/>
    </source>
</evidence>
<keyword evidence="4" id="KW-0067">ATP-binding</keyword>
<evidence type="ECO:0000259" key="6">
    <source>
        <dbReference type="Pfam" id="PF00931"/>
    </source>
</evidence>
<dbReference type="PANTHER" id="PTHR33463">
    <property type="entry name" value="NB-ARC DOMAIN-CONTAINING PROTEIN-RELATED"/>
    <property type="match status" value="1"/>
</dbReference>
<dbReference type="InterPro" id="IPR057135">
    <property type="entry name" value="At4g27190-like_LRR"/>
</dbReference>
<evidence type="ECO:0000313" key="8">
    <source>
        <dbReference type="EMBL" id="KAK7852085.1"/>
    </source>
</evidence>
<comment type="caution">
    <text evidence="8">The sequence shown here is derived from an EMBL/GenBank/DDBJ whole genome shotgun (WGS) entry which is preliminary data.</text>
</comment>
<proteinExistence type="inferred from homology"/>
<dbReference type="Gene3D" id="3.40.50.300">
    <property type="entry name" value="P-loop containing nucleotide triphosphate hydrolases"/>
    <property type="match status" value="1"/>
</dbReference>
<dbReference type="InterPro" id="IPR050905">
    <property type="entry name" value="Plant_NBS-LRR"/>
</dbReference>
<reference evidence="8 9" key="1">
    <citation type="journal article" date="2018" name="Sci. Data">
        <title>The draft genome sequence of cork oak.</title>
        <authorList>
            <person name="Ramos A.M."/>
            <person name="Usie A."/>
            <person name="Barbosa P."/>
            <person name="Barros P.M."/>
            <person name="Capote T."/>
            <person name="Chaves I."/>
            <person name="Simoes F."/>
            <person name="Abreu I."/>
            <person name="Carrasquinho I."/>
            <person name="Faro C."/>
            <person name="Guimaraes J.B."/>
            <person name="Mendonca D."/>
            <person name="Nobrega F."/>
            <person name="Rodrigues L."/>
            <person name="Saibo N.J.M."/>
            <person name="Varela M.C."/>
            <person name="Egas C."/>
            <person name="Matos J."/>
            <person name="Miguel C.M."/>
            <person name="Oliveira M.M."/>
            <person name="Ricardo C.P."/>
            <person name="Goncalves S."/>
        </authorList>
    </citation>
    <scope>NUCLEOTIDE SEQUENCE [LARGE SCALE GENOMIC DNA]</scope>
    <source>
        <strain evidence="9">cv. HL8</strain>
    </source>
</reference>
<gene>
    <name evidence="8" type="ORF">CFP56_040298</name>
</gene>
<dbReference type="InterPro" id="IPR002182">
    <property type="entry name" value="NB-ARC"/>
</dbReference>
<protein>
    <submittedName>
        <fullName evidence="8">Disease resistance protein</fullName>
    </submittedName>
</protein>
<dbReference type="InterPro" id="IPR027417">
    <property type="entry name" value="P-loop_NTPase"/>
</dbReference>
<sequence>MTFFLDKVGEKILDCVLAALGRQLGYLIHYKSNVHNLETQVEELRRARDRVQCDVDKAKDNVEKIYDDVQTWLIDSDGVIIKAEEILKGNGEANMKCCNGWCPNLKSRHQVSKRSHEKGLEVKEIKDKGKFNRVGHRESSPVGWTAISNRAYEAFESRRLILTDVLEALKNPNITRIGLYGMGGIGKTMLVKEVLNQAERDKLFNKYLFVVVSNPPDLKKIQREIAVKLGLKLDVESESELADLLYKRLLDEKILLVMDDIWKPIDVESLGISVGDDKNGCKLLLTSRFHNVVCNGMGTQKQVKVGVLSDDEPRNLFEGIVGEFAKTPKIQRYMLQIVKECAGLPIAITTVAKALKNQTNIYIWKDFLIQLKKSSPKQIEGMDENVYKSSKRKDTVAISLPYINDDVLELPNQFECSKLELLLLFGQEEGYRIPDSFFEGLKDLKVLKLSGSWSGVLLLPSSLSSLENLQTLCLDGYEVENAIIIGELKNLKALSLSLSDTERLPKEIGQLTHLQLLDLRECSELKFIPPNVLSNLKRLEELYLPDYVEWEVEVQGTEKINAMVSELDHLSHLTKLHICIKNAKILPKAMVFERLESYRVAIGSALSLNETSETSRILKLDISLESDYGYRVLLRKCESLFLEEMKGVKNILYELDSEGFPCLKHLKVEKNDEIQYIIKSMGVRGTVFPSLESITLLNVNNLERISYTRLPTESFCNLRVVKVSNCCQLEFVFFSSMVGCFSRLQEMNIEDCKIMSAIVAIERKEEIEVNSDDSIIFANLHSLKLRNIFKLRGFLSVVDSFVLFNRKVVFPNLEELKIEGMYSMKMIWPDQLILDSFCKLENLTVSNFTNLTNILPPNMLRTLQNLKHLKIDSCGSIEEVFEIQQTNNVEETHDIAATELRSLELVNLGKLKQVWSMDPQRIITFGKLNTVNIHSCSNLKSVFPTSVSKALMQLEKLEINDCATVEEIVAKEEGMEIATFFVFPRLFSLTLESLPELKSFYPGKHTSEWPLLNCLRINKCDKLKIFGSNKESVEETNGLDHDVSVIQQLFFFSEKCQPKV</sequence>
<dbReference type="InterPro" id="IPR032675">
    <property type="entry name" value="LRR_dom_sf"/>
</dbReference>